<sequence>MALASYIPLTQHLGAGVLILAIHRSSEV</sequence>
<accession>A0A0A9CAV2</accession>
<dbReference type="AlphaFoldDB" id="A0A0A9CAV2"/>
<organism evidence="1">
    <name type="scientific">Arundo donax</name>
    <name type="common">Giant reed</name>
    <name type="synonym">Donax arundinaceus</name>
    <dbReference type="NCBI Taxonomy" id="35708"/>
    <lineage>
        <taxon>Eukaryota</taxon>
        <taxon>Viridiplantae</taxon>
        <taxon>Streptophyta</taxon>
        <taxon>Embryophyta</taxon>
        <taxon>Tracheophyta</taxon>
        <taxon>Spermatophyta</taxon>
        <taxon>Magnoliopsida</taxon>
        <taxon>Liliopsida</taxon>
        <taxon>Poales</taxon>
        <taxon>Poaceae</taxon>
        <taxon>PACMAD clade</taxon>
        <taxon>Arundinoideae</taxon>
        <taxon>Arundineae</taxon>
        <taxon>Arundo</taxon>
    </lineage>
</organism>
<reference evidence="1" key="2">
    <citation type="journal article" date="2015" name="Data Brief">
        <title>Shoot transcriptome of the giant reed, Arundo donax.</title>
        <authorList>
            <person name="Barrero R.A."/>
            <person name="Guerrero F.D."/>
            <person name="Moolhuijzen P."/>
            <person name="Goolsby J.A."/>
            <person name="Tidwell J."/>
            <person name="Bellgard S.E."/>
            <person name="Bellgard M.I."/>
        </authorList>
    </citation>
    <scope>NUCLEOTIDE SEQUENCE</scope>
    <source>
        <tissue evidence="1">Shoot tissue taken approximately 20 cm above the soil surface</tissue>
    </source>
</reference>
<name>A0A0A9CAV2_ARUDO</name>
<dbReference type="EMBL" id="GBRH01227360">
    <property type="protein sequence ID" value="JAD70535.1"/>
    <property type="molecule type" value="Transcribed_RNA"/>
</dbReference>
<protein>
    <submittedName>
        <fullName evidence="1">Uncharacterized protein</fullName>
    </submittedName>
</protein>
<evidence type="ECO:0000313" key="1">
    <source>
        <dbReference type="EMBL" id="JAD70535.1"/>
    </source>
</evidence>
<proteinExistence type="predicted"/>
<reference evidence="1" key="1">
    <citation type="submission" date="2014-09" db="EMBL/GenBank/DDBJ databases">
        <authorList>
            <person name="Magalhaes I.L.F."/>
            <person name="Oliveira U."/>
            <person name="Santos F.R."/>
            <person name="Vidigal T.H.D.A."/>
            <person name="Brescovit A.D."/>
            <person name="Santos A.J."/>
        </authorList>
    </citation>
    <scope>NUCLEOTIDE SEQUENCE</scope>
    <source>
        <tissue evidence="1">Shoot tissue taken approximately 20 cm above the soil surface</tissue>
    </source>
</reference>